<reference evidence="1 2" key="1">
    <citation type="submission" date="2017-10" db="EMBL/GenBank/DDBJ databases">
        <title>Extensive intraspecific genome diversity in a model arbuscular mycorrhizal fungus.</title>
        <authorList>
            <person name="Chen E.C.H."/>
            <person name="Morin E."/>
            <person name="Baudet D."/>
            <person name="Noel J."/>
            <person name="Ndikumana S."/>
            <person name="Charron P."/>
            <person name="St-Onge C."/>
            <person name="Giorgi J."/>
            <person name="Grigoriev I.V."/>
            <person name="Roux C."/>
            <person name="Martin F.M."/>
            <person name="Corradi N."/>
        </authorList>
    </citation>
    <scope>NUCLEOTIDE SEQUENCE [LARGE SCALE GENOMIC DNA]</scope>
    <source>
        <strain evidence="1 2">A1</strain>
    </source>
</reference>
<dbReference type="AlphaFoldDB" id="A0A2N0QTI9"/>
<accession>A0A2N0QTI9</accession>
<organism evidence="1 2">
    <name type="scientific">Rhizophagus irregularis</name>
    <dbReference type="NCBI Taxonomy" id="588596"/>
    <lineage>
        <taxon>Eukaryota</taxon>
        <taxon>Fungi</taxon>
        <taxon>Fungi incertae sedis</taxon>
        <taxon>Mucoromycota</taxon>
        <taxon>Glomeromycotina</taxon>
        <taxon>Glomeromycetes</taxon>
        <taxon>Glomerales</taxon>
        <taxon>Glomeraceae</taxon>
        <taxon>Rhizophagus</taxon>
    </lineage>
</organism>
<sequence>MTSWSVIKAEASRWDISILSHVVHLLRVTYAWPGENMFPSRARQGQSLCFVYSEGETILQRELDPLTEKATQAHSS</sequence>
<reference evidence="1 2" key="2">
    <citation type="submission" date="2017-10" db="EMBL/GenBank/DDBJ databases">
        <title>Genome analyses suggest a sexual origin of heterokaryosis in a supposedly ancient asexual fungus.</title>
        <authorList>
            <person name="Corradi N."/>
            <person name="Sedzielewska K."/>
            <person name="Noel J."/>
            <person name="Charron P."/>
            <person name="Farinelli L."/>
            <person name="Marton T."/>
            <person name="Kruger M."/>
            <person name="Pelin A."/>
            <person name="Brachmann A."/>
            <person name="Corradi N."/>
        </authorList>
    </citation>
    <scope>NUCLEOTIDE SEQUENCE [LARGE SCALE GENOMIC DNA]</scope>
    <source>
        <strain evidence="1 2">A1</strain>
    </source>
</reference>
<proteinExistence type="predicted"/>
<dbReference type="VEuPathDB" id="FungiDB:RhiirA1_477543"/>
<evidence type="ECO:0000313" key="2">
    <source>
        <dbReference type="Proteomes" id="UP000232688"/>
    </source>
</evidence>
<protein>
    <submittedName>
        <fullName evidence="1">Uncharacterized protein</fullName>
    </submittedName>
</protein>
<dbReference type="Proteomes" id="UP000232688">
    <property type="component" value="Unassembled WGS sequence"/>
</dbReference>
<dbReference type="EMBL" id="LLXH01003357">
    <property type="protein sequence ID" value="PKC54320.1"/>
    <property type="molecule type" value="Genomic_DNA"/>
</dbReference>
<evidence type="ECO:0000313" key="1">
    <source>
        <dbReference type="EMBL" id="PKC54320.1"/>
    </source>
</evidence>
<comment type="caution">
    <text evidence="1">The sequence shown here is derived from an EMBL/GenBank/DDBJ whole genome shotgun (WGS) entry which is preliminary data.</text>
</comment>
<gene>
    <name evidence="1" type="ORF">RhiirA1_477543</name>
</gene>
<name>A0A2N0QTI9_9GLOM</name>